<dbReference type="GO" id="GO:0042025">
    <property type="term" value="C:host cell nucleus"/>
    <property type="evidence" value="ECO:0007669"/>
    <property type="project" value="UniProtKB-SubCell"/>
</dbReference>
<comment type="subcellular location">
    <subcellularLocation>
        <location evidence="16 17">Host cytoplasm</location>
    </subcellularLocation>
    <subcellularLocation>
        <location evidence="16 17">Host nucleus</location>
    </subcellularLocation>
</comment>
<evidence type="ECO:0000256" key="7">
    <source>
        <dbReference type="ARBA" id="ARBA00022771"/>
    </source>
</evidence>
<evidence type="ECO:0000256" key="2">
    <source>
        <dbReference type="ARBA" id="ARBA00022518"/>
    </source>
</evidence>
<evidence type="ECO:0000256" key="12">
    <source>
        <dbReference type="ARBA" id="ARBA00023163"/>
    </source>
</evidence>
<feature type="zinc finger region" evidence="16">
    <location>
        <begin position="28"/>
        <end position="64"/>
    </location>
</feature>
<evidence type="ECO:0000256" key="3">
    <source>
        <dbReference type="ARBA" id="ARBA00022562"/>
    </source>
</evidence>
<dbReference type="GO" id="GO:0052170">
    <property type="term" value="P:symbiont-mediated suppression of host innate immune response"/>
    <property type="evidence" value="ECO:0007669"/>
    <property type="project" value="UniProtKB-KW"/>
</dbReference>
<evidence type="ECO:0000256" key="11">
    <source>
        <dbReference type="ARBA" id="ARBA00023159"/>
    </source>
</evidence>
<evidence type="ECO:0000256" key="13">
    <source>
        <dbReference type="ARBA" id="ARBA00023200"/>
    </source>
</evidence>
<evidence type="ECO:0000256" key="14">
    <source>
        <dbReference type="ARBA" id="ARBA00023280"/>
    </source>
</evidence>
<dbReference type="GO" id="GO:0006355">
    <property type="term" value="P:regulation of DNA-templated transcription"/>
    <property type="evidence" value="ECO:0007669"/>
    <property type="project" value="UniProtKB-UniRule"/>
</dbReference>
<dbReference type="GO" id="GO:0030430">
    <property type="term" value="C:host cell cytoplasm"/>
    <property type="evidence" value="ECO:0007669"/>
    <property type="project" value="UniProtKB-SubCell"/>
</dbReference>
<dbReference type="GO" id="GO:0052150">
    <property type="term" value="P:symbiont-mediated perturbation of host apoptosis"/>
    <property type="evidence" value="ECO:0007669"/>
    <property type="project" value="UniProtKB-KW"/>
</dbReference>
<dbReference type="GO" id="GO:0008270">
    <property type="term" value="F:zinc ion binding"/>
    <property type="evidence" value="ECO:0007669"/>
    <property type="project" value="UniProtKB-KW"/>
</dbReference>
<keyword evidence="2 16" id="KW-0244">Early protein</keyword>
<evidence type="ECO:0000313" key="18">
    <source>
        <dbReference type="EMBL" id="ATQ38666.1"/>
    </source>
</evidence>
<dbReference type="GO" id="GO:0003677">
    <property type="term" value="F:DNA binding"/>
    <property type="evidence" value="ECO:0007669"/>
    <property type="project" value="UniProtKB-UniRule"/>
</dbReference>
<keyword evidence="10 16" id="KW-0238">DNA-binding</keyword>
<keyword evidence="15 16" id="KW-1119">Modulation of host cell apoptosis by virus</keyword>
<keyword evidence="5 16" id="KW-1090">Inhibition of host innate immune response by virus</keyword>
<dbReference type="Pfam" id="PF00518">
    <property type="entry name" value="E6"/>
    <property type="match status" value="1"/>
</dbReference>
<feature type="zinc finger region" evidence="16">
    <location>
        <begin position="101"/>
        <end position="137"/>
    </location>
</feature>
<dbReference type="GO" id="GO:0006351">
    <property type="term" value="P:DNA-templated transcription"/>
    <property type="evidence" value="ECO:0007669"/>
    <property type="project" value="UniProtKB-UniRule"/>
</dbReference>
<keyword evidence="7 16" id="KW-0863">Zinc-finger</keyword>
<evidence type="ECO:0000256" key="16">
    <source>
        <dbReference type="HAMAP-Rule" id="MF_04006"/>
    </source>
</evidence>
<keyword evidence="4 16" id="KW-0945">Host-virus interaction</keyword>
<protein>
    <recommendedName>
        <fullName evidence="16 17">Protein E6</fullName>
    </recommendedName>
</protein>
<evidence type="ECO:0000256" key="5">
    <source>
        <dbReference type="ARBA" id="ARBA00022632"/>
    </source>
</evidence>
<evidence type="ECO:0000256" key="9">
    <source>
        <dbReference type="ARBA" id="ARBA00023015"/>
    </source>
</evidence>
<sequence>METSAFPTSLDAYCSNFAIPFFDLKLKCIFCKKYCSLKELASFFEKQLSLVWKGYICYACCESCLCLTAKYESENYFQCTCKVQDLHGLLEKPLGEILIRCFYCYDLLDLATKYDLIARDYVACLVRGHWRAPCRSCLKRQFWC</sequence>
<evidence type="ECO:0000256" key="1">
    <source>
        <dbReference type="ARBA" id="ARBA00006346"/>
    </source>
</evidence>
<dbReference type="InterPro" id="IPR038575">
    <property type="entry name" value="E6_sf"/>
</dbReference>
<keyword evidence="8 16" id="KW-0862">Zinc</keyword>
<comment type="function">
    <text evidence="16">Plays a major role in the induction and maintenance of cellular transformation. E6 associates with host UBE3A/E6-AP ubiquitin-protein ligase and modulates its activity. Protects host keratinocytes from apoptosis by mediating the degradation of host BAK1. May also inhibit host immune response.</text>
</comment>
<dbReference type="GO" id="GO:0039502">
    <property type="term" value="P:symbiont-mediated suppression of host type I interferon-mediated signaling pathway"/>
    <property type="evidence" value="ECO:0007669"/>
    <property type="project" value="UniProtKB-UniRule"/>
</dbReference>
<comment type="subunit">
    <text evidence="16">Forms homodimers. Interacts with ubiquitin-protein ligase UBE3A/E6-AP; this interaction stimulates UBE3A ubiquitin activity. Interacts with host BAK1.</text>
</comment>
<evidence type="ECO:0000256" key="4">
    <source>
        <dbReference type="ARBA" id="ARBA00022581"/>
    </source>
</evidence>
<dbReference type="GO" id="GO:0039648">
    <property type="term" value="P:symbiont-mediated perturbation of host ubiquitin-like protein modification"/>
    <property type="evidence" value="ECO:0007669"/>
    <property type="project" value="UniProtKB-UniRule"/>
</dbReference>
<keyword evidence="14 16" id="KW-0899">Viral immunoevasion</keyword>
<dbReference type="EMBL" id="MF588766">
    <property type="protein sequence ID" value="ATQ38666.1"/>
    <property type="molecule type" value="Genomic_DNA"/>
</dbReference>
<keyword evidence="3 16" id="KW-1048">Host nucleus</keyword>
<dbReference type="HAMAP" id="MF_04006">
    <property type="entry name" value="HPV_E6"/>
    <property type="match status" value="1"/>
</dbReference>
<evidence type="ECO:0000256" key="8">
    <source>
        <dbReference type="ARBA" id="ARBA00022833"/>
    </source>
</evidence>
<evidence type="ECO:0000256" key="10">
    <source>
        <dbReference type="ARBA" id="ARBA00023125"/>
    </source>
</evidence>
<evidence type="ECO:0000256" key="17">
    <source>
        <dbReference type="RuleBase" id="RU363123"/>
    </source>
</evidence>
<name>A0A2D2AMI1_9PAPI</name>
<proteinExistence type="inferred from homology"/>
<evidence type="ECO:0000256" key="6">
    <source>
        <dbReference type="ARBA" id="ARBA00022723"/>
    </source>
</evidence>
<reference evidence="18" key="1">
    <citation type="journal article" date="2018" name="MSphere">
        <title>Metagenomic Discovery of 83 New Human Papillomavirus Types in Patients with Immunodeficiency.</title>
        <authorList>
            <person name="Pastrana D.V."/>
            <person name="Peretti A."/>
            <person name="Welch N.L."/>
            <person name="Borgogna C."/>
            <person name="Olivero C."/>
            <person name="Badolato R."/>
            <person name="Notarangelo L.D."/>
            <person name="Gariglio M."/>
            <person name="FitzGerald P.C."/>
            <person name="McIntosh C.E."/>
            <person name="Reeves J."/>
            <person name="Starrett G.J."/>
            <person name="Bliskovsky V."/>
            <person name="Velez D."/>
            <person name="Brownell I."/>
            <person name="Yarchoan R."/>
            <person name="Wyvill K.M."/>
            <person name="Uldrick T.S."/>
            <person name="Maldarelli F."/>
            <person name="Lisco A."/>
            <person name="Sereti I."/>
            <person name="Gonzalez C.M."/>
            <person name="Androphy E.J."/>
            <person name="McBride A.A."/>
            <person name="Van Doorslaer K."/>
            <person name="Garcia F."/>
            <person name="Dvoretzky I."/>
            <person name="Liu J.S."/>
            <person name="Han J."/>
            <person name="Murphy P.M."/>
            <person name="McDermott D.H."/>
            <person name="Buck C.B."/>
        </authorList>
    </citation>
    <scope>NUCLEOTIDE SEQUENCE</scope>
    <source>
        <strain evidence="18">IGamma11_w18c70</strain>
    </source>
</reference>
<comment type="similarity">
    <text evidence="1 16 17">Belongs to the papillomaviridae E6 protein family.</text>
</comment>
<gene>
    <name evidence="16 18" type="primary">E6</name>
</gene>
<keyword evidence="13 16" id="KW-1035">Host cytoplasm</keyword>
<keyword evidence="6 16" id="KW-0479">Metal-binding</keyword>
<comment type="caution">
    <text evidence="16">Lacks conserved residue(s) required for the propagation of feature annotation.</text>
</comment>
<keyword evidence="9 16" id="KW-0805">Transcription regulation</keyword>
<accession>A0A2D2AMI1</accession>
<dbReference type="InterPro" id="IPR001334">
    <property type="entry name" value="E6"/>
</dbReference>
<evidence type="ECO:0000256" key="15">
    <source>
        <dbReference type="ARBA" id="ARBA00023323"/>
    </source>
</evidence>
<dbReference type="Gene3D" id="3.30.240.40">
    <property type="entry name" value="E6 early regulatory protein"/>
    <property type="match status" value="2"/>
</dbReference>
<keyword evidence="12 16" id="KW-0804">Transcription</keyword>
<organism evidence="18">
    <name type="scientific">Gammapapillomavirus 11</name>
    <dbReference type="NCBI Taxonomy" id="1513256"/>
    <lineage>
        <taxon>Viruses</taxon>
        <taxon>Monodnaviria</taxon>
        <taxon>Shotokuvirae</taxon>
        <taxon>Cossaviricota</taxon>
        <taxon>Papovaviricetes</taxon>
        <taxon>Zurhausenvirales</taxon>
        <taxon>Papillomaviridae</taxon>
        <taxon>Firstpapillomavirinae</taxon>
        <taxon>Gammapapillomavirus</taxon>
    </lineage>
</organism>
<dbReference type="SUPFAM" id="SSF161229">
    <property type="entry name" value="E6 C-terminal domain-like"/>
    <property type="match status" value="2"/>
</dbReference>
<keyword evidence="11 16" id="KW-0010">Activator</keyword>